<evidence type="ECO:0000256" key="5">
    <source>
        <dbReference type="ARBA" id="ARBA00022801"/>
    </source>
</evidence>
<evidence type="ECO:0000313" key="10">
    <source>
        <dbReference type="EMBL" id="WOJ93089.1"/>
    </source>
</evidence>
<dbReference type="Proteomes" id="UP001626537">
    <property type="component" value="Chromosome"/>
</dbReference>
<name>A0ABZ0I2N5_9GAMM</name>
<keyword evidence="11" id="KW-1185">Reference proteome</keyword>
<evidence type="ECO:0000256" key="1">
    <source>
        <dbReference type="ARBA" id="ARBA00001049"/>
    </source>
</evidence>
<dbReference type="EMBL" id="CP136864">
    <property type="protein sequence ID" value="WOJ93089.1"/>
    <property type="molecule type" value="Genomic_DNA"/>
</dbReference>
<dbReference type="InterPro" id="IPR000101">
    <property type="entry name" value="GGT_peptidase"/>
</dbReference>
<comment type="subunit">
    <text evidence="9">This enzyme consists of two polypeptide chains, which are synthesized in precursor form from a single polypeptide.</text>
</comment>
<dbReference type="Gene3D" id="1.10.246.130">
    <property type="match status" value="1"/>
</dbReference>
<evidence type="ECO:0000256" key="9">
    <source>
        <dbReference type="RuleBase" id="RU368036"/>
    </source>
</evidence>
<evidence type="ECO:0000256" key="3">
    <source>
        <dbReference type="ARBA" id="ARBA00009381"/>
    </source>
</evidence>
<keyword evidence="7 9" id="KW-0012">Acyltransferase</keyword>
<dbReference type="PROSITE" id="PS00462">
    <property type="entry name" value="G_GLU_TRANSPEPTIDASE"/>
    <property type="match status" value="1"/>
</dbReference>
<dbReference type="InterPro" id="IPR055262">
    <property type="entry name" value="GGT_CS"/>
</dbReference>
<gene>
    <name evidence="10" type="primary">ggt</name>
    <name evidence="10" type="ORF">R0135_15070</name>
</gene>
<comment type="catalytic activity">
    <reaction evidence="1 9">
        <text>an S-substituted glutathione + H2O = an S-substituted L-cysteinylglycine + L-glutamate</text>
        <dbReference type="Rhea" id="RHEA:59468"/>
        <dbReference type="ChEBI" id="CHEBI:15377"/>
        <dbReference type="ChEBI" id="CHEBI:29985"/>
        <dbReference type="ChEBI" id="CHEBI:90779"/>
        <dbReference type="ChEBI" id="CHEBI:143103"/>
        <dbReference type="EC" id="3.4.19.13"/>
    </reaction>
</comment>
<organism evidence="10 11">
    <name type="scientific">Congregibacter variabilis</name>
    <dbReference type="NCBI Taxonomy" id="3081200"/>
    <lineage>
        <taxon>Bacteria</taxon>
        <taxon>Pseudomonadati</taxon>
        <taxon>Pseudomonadota</taxon>
        <taxon>Gammaproteobacteria</taxon>
        <taxon>Cellvibrionales</taxon>
        <taxon>Halieaceae</taxon>
        <taxon>Congregibacter</taxon>
    </lineage>
</organism>
<dbReference type="Gene3D" id="3.60.20.40">
    <property type="match status" value="1"/>
</dbReference>
<dbReference type="PRINTS" id="PR01210">
    <property type="entry name" value="GGTRANSPTASE"/>
</dbReference>
<dbReference type="NCBIfam" id="TIGR00066">
    <property type="entry name" value="g_glut_trans"/>
    <property type="match status" value="1"/>
</dbReference>
<dbReference type="RefSeq" id="WP_407347748.1">
    <property type="nucleotide sequence ID" value="NZ_CP136864.1"/>
</dbReference>
<evidence type="ECO:0000256" key="7">
    <source>
        <dbReference type="ARBA" id="ARBA00023315"/>
    </source>
</evidence>
<proteinExistence type="inferred from homology"/>
<dbReference type="SUPFAM" id="SSF56235">
    <property type="entry name" value="N-terminal nucleophile aminohydrolases (Ntn hydrolases)"/>
    <property type="match status" value="1"/>
</dbReference>
<dbReference type="PANTHER" id="PTHR43199">
    <property type="entry name" value="GLUTATHIONE HYDROLASE"/>
    <property type="match status" value="1"/>
</dbReference>
<comment type="similarity">
    <text evidence="3 9">Belongs to the gamma-glutamyltransferase family.</text>
</comment>
<dbReference type="GO" id="GO:0103068">
    <property type="term" value="F:leukotriene C4 gamma-glutamyl transferase activity"/>
    <property type="evidence" value="ECO:0007669"/>
    <property type="project" value="UniProtKB-EC"/>
</dbReference>
<dbReference type="InterPro" id="IPR029055">
    <property type="entry name" value="Ntn_hydrolases_N"/>
</dbReference>
<dbReference type="EC" id="3.4.19.13" evidence="9"/>
<dbReference type="Pfam" id="PF01019">
    <property type="entry name" value="G_glu_transpept"/>
    <property type="match status" value="1"/>
</dbReference>
<evidence type="ECO:0000256" key="6">
    <source>
        <dbReference type="ARBA" id="ARBA00023145"/>
    </source>
</evidence>
<evidence type="ECO:0000313" key="11">
    <source>
        <dbReference type="Proteomes" id="UP001626537"/>
    </source>
</evidence>
<sequence length="571" mass="61855">MMSRLLIPDYRSCVGSVLLAVLMLLTLAAISPVSRAQEGAIASPERHATQVGLAVLRRGGNAVDAATAVAFALAVTLPDAGNIGGGGFMTLYVHESPVFLDYREMAPAAAFRDMYIDETGEVDPDASLTGHRAVGVPGTVAGLWAAHSRYGVLPWESLVLPAIGLAENGFVVGEDLIAVIDYERERLSDNTNFLDYYGSAVAGQRFTQPELAQTLRRIADRGVDGFYAGETARLIVQEMRAGGGLITKEDLGAYKVRWREPLILDWHGYQLITAPLPSSGGIGILQYLQMKDRLKSDFEGLAHNSPQSIHLKSEIEKRIFADRASFLGDSDFVPVPIDKLLNKDRLNQRAAEVNALAISPTRPMTLLREPTHTTHFSILDSLGNAVSNTYTLNTDFGSGVVVSGAGFLLNNQMDDFSAAPNQPNYYGVVGDEANAIAPGKRMLSSMAPTILLRDDEVAMALGAMGGSTIFTTVYQMISNIVEFGMSAVEAQAVTRVHHQLLPKDLITYSPTPPLAPQTIEALKERGYRVEPHSYEYGNVQLIWRDEQGVLSAVSDPRFSGQSAVIHIPVDR</sequence>
<comment type="catalytic activity">
    <reaction evidence="2 9">
        <text>glutathione + H2O = L-cysteinylglycine + L-glutamate</text>
        <dbReference type="Rhea" id="RHEA:28807"/>
        <dbReference type="ChEBI" id="CHEBI:15377"/>
        <dbReference type="ChEBI" id="CHEBI:29985"/>
        <dbReference type="ChEBI" id="CHEBI:57925"/>
        <dbReference type="ChEBI" id="CHEBI:61694"/>
        <dbReference type="EC" id="3.4.19.13"/>
    </reaction>
</comment>
<comment type="PTM">
    <text evidence="9">Cleaved by autocatalysis into a large and a small subunit.</text>
</comment>
<dbReference type="InterPro" id="IPR043137">
    <property type="entry name" value="GGT_ssub_C"/>
</dbReference>
<keyword evidence="6 9" id="KW-0865">Zymogen</keyword>
<keyword evidence="4 9" id="KW-0808">Transferase</keyword>
<evidence type="ECO:0000256" key="2">
    <source>
        <dbReference type="ARBA" id="ARBA00001089"/>
    </source>
</evidence>
<dbReference type="EC" id="2.3.2.2" evidence="9"/>
<dbReference type="InterPro" id="IPR043138">
    <property type="entry name" value="GGT_lsub"/>
</dbReference>
<comment type="pathway">
    <text evidence="9">Sulfur metabolism; glutathione metabolism.</text>
</comment>
<protein>
    <recommendedName>
        <fullName evidence="9">Glutathione hydrolase proenzyme</fullName>
        <ecNumber evidence="9">2.3.2.2</ecNumber>
        <ecNumber evidence="9">3.4.19.13</ecNumber>
    </recommendedName>
    <component>
        <recommendedName>
            <fullName evidence="9">Glutathione hydrolase large chain</fullName>
        </recommendedName>
    </component>
    <component>
        <recommendedName>
            <fullName evidence="9">Glutathione hydrolase small chain</fullName>
        </recommendedName>
    </component>
</protein>
<evidence type="ECO:0000256" key="4">
    <source>
        <dbReference type="ARBA" id="ARBA00022679"/>
    </source>
</evidence>
<accession>A0ABZ0I2N5</accession>
<evidence type="ECO:0000256" key="8">
    <source>
        <dbReference type="ARBA" id="ARBA00047417"/>
    </source>
</evidence>
<dbReference type="InterPro" id="IPR051792">
    <property type="entry name" value="GGT_bact"/>
</dbReference>
<keyword evidence="9" id="KW-0317">Glutathione biosynthesis</keyword>
<keyword evidence="5 9" id="KW-0378">Hydrolase</keyword>
<reference evidence="10 11" key="1">
    <citation type="submission" date="2023-10" db="EMBL/GenBank/DDBJ databases">
        <title>Two novel species belonging to the OM43/NOR5 clade.</title>
        <authorList>
            <person name="Park M."/>
        </authorList>
    </citation>
    <scope>NUCLEOTIDE SEQUENCE [LARGE SCALE GENOMIC DNA]</scope>
    <source>
        <strain evidence="10 11">IMCC43200</strain>
    </source>
</reference>
<dbReference type="PANTHER" id="PTHR43199:SF1">
    <property type="entry name" value="GLUTATHIONE HYDROLASE PROENZYME"/>
    <property type="match status" value="1"/>
</dbReference>
<comment type="catalytic activity">
    <reaction evidence="8 9">
        <text>an N-terminal (5-L-glutamyl)-[peptide] + an alpha-amino acid = 5-L-glutamyl amino acid + an N-terminal L-alpha-aminoacyl-[peptide]</text>
        <dbReference type="Rhea" id="RHEA:23904"/>
        <dbReference type="Rhea" id="RHEA-COMP:9780"/>
        <dbReference type="Rhea" id="RHEA-COMP:9795"/>
        <dbReference type="ChEBI" id="CHEBI:77644"/>
        <dbReference type="ChEBI" id="CHEBI:78597"/>
        <dbReference type="ChEBI" id="CHEBI:78599"/>
        <dbReference type="ChEBI" id="CHEBI:78608"/>
        <dbReference type="EC" id="2.3.2.2"/>
    </reaction>
</comment>